<comment type="caution">
    <text evidence="1">The sequence shown here is derived from an EMBL/GenBank/DDBJ whole genome shotgun (WGS) entry which is preliminary data.</text>
</comment>
<reference evidence="1" key="1">
    <citation type="submission" date="2019-08" db="EMBL/GenBank/DDBJ databases">
        <authorList>
            <person name="Kucharzyk K."/>
            <person name="Murdoch R.W."/>
            <person name="Higgins S."/>
            <person name="Loffler F."/>
        </authorList>
    </citation>
    <scope>NUCLEOTIDE SEQUENCE</scope>
</reference>
<evidence type="ECO:0000313" key="1">
    <source>
        <dbReference type="EMBL" id="MPN52896.1"/>
    </source>
</evidence>
<protein>
    <submittedName>
        <fullName evidence="1">Uncharacterized protein</fullName>
    </submittedName>
</protein>
<organism evidence="1">
    <name type="scientific">bioreactor metagenome</name>
    <dbReference type="NCBI Taxonomy" id="1076179"/>
    <lineage>
        <taxon>unclassified sequences</taxon>
        <taxon>metagenomes</taxon>
        <taxon>ecological metagenomes</taxon>
    </lineage>
</organism>
<gene>
    <name evidence="1" type="ORF">SDC9_200559</name>
</gene>
<name>A0A645IPB5_9ZZZZ</name>
<proteinExistence type="predicted"/>
<sequence>MLTFEFMTCPQPTECIDPDEQVPQRDVMGFRPTIFRVCIAQLEIRRIVQYPAPRSLEMSVRLSKVSQWIIHLLLSRQNLDPAPVNEYIFGIQTPATRYGIHMPKTKLELIPMAQPEICT</sequence>
<dbReference type="AlphaFoldDB" id="A0A645IPB5"/>
<accession>A0A645IPB5</accession>
<dbReference type="EMBL" id="VSSQ01119442">
    <property type="protein sequence ID" value="MPN52896.1"/>
    <property type="molecule type" value="Genomic_DNA"/>
</dbReference>